<dbReference type="Pfam" id="PF17171">
    <property type="entry name" value="GST_C_6"/>
    <property type="match status" value="1"/>
</dbReference>
<dbReference type="Gene3D" id="1.20.1050.10">
    <property type="match status" value="1"/>
</dbReference>
<feature type="domain" description="Thioredoxin-like fold" evidence="3">
    <location>
        <begin position="32"/>
        <end position="124"/>
    </location>
</feature>
<dbReference type="InterPro" id="IPR050931">
    <property type="entry name" value="Mito_Protein_Transport_Metaxin"/>
</dbReference>
<dbReference type="SUPFAM" id="SSF47616">
    <property type="entry name" value="GST C-terminal domain-like"/>
    <property type="match status" value="1"/>
</dbReference>
<dbReference type="SUPFAM" id="SSF52833">
    <property type="entry name" value="Thioredoxin-like"/>
    <property type="match status" value="1"/>
</dbReference>
<dbReference type="Gene3D" id="3.40.30.10">
    <property type="entry name" value="Glutaredoxin"/>
    <property type="match status" value="1"/>
</dbReference>
<dbReference type="InterPro" id="IPR026928">
    <property type="entry name" value="FAX/IsoI-like"/>
</dbReference>
<dbReference type="InterPro" id="IPR033468">
    <property type="entry name" value="Metaxin_GST"/>
</dbReference>
<evidence type="ECO:0000259" key="2">
    <source>
        <dbReference type="Pfam" id="PF17171"/>
    </source>
</evidence>
<accession>A0AAF3FGZ7</accession>
<dbReference type="PANTHER" id="PTHR12289">
    <property type="entry name" value="METAXIN RELATED"/>
    <property type="match status" value="1"/>
</dbReference>
<dbReference type="InterPro" id="IPR036282">
    <property type="entry name" value="Glutathione-S-Trfase_C_sf"/>
</dbReference>
<name>A0AAF3FGZ7_9BILA</name>
<evidence type="ECO:0000313" key="4">
    <source>
        <dbReference type="Proteomes" id="UP000887575"/>
    </source>
</evidence>
<organism evidence="4 5">
    <name type="scientific">Mesorhabditis belari</name>
    <dbReference type="NCBI Taxonomy" id="2138241"/>
    <lineage>
        <taxon>Eukaryota</taxon>
        <taxon>Metazoa</taxon>
        <taxon>Ecdysozoa</taxon>
        <taxon>Nematoda</taxon>
        <taxon>Chromadorea</taxon>
        <taxon>Rhabditida</taxon>
        <taxon>Rhabditina</taxon>
        <taxon>Rhabditomorpha</taxon>
        <taxon>Rhabditoidea</taxon>
        <taxon>Rhabditidae</taxon>
        <taxon>Mesorhabditinae</taxon>
        <taxon>Mesorhabditis</taxon>
    </lineage>
</organism>
<dbReference type="SFLD" id="SFLDG01180">
    <property type="entry name" value="SUF1"/>
    <property type="match status" value="1"/>
</dbReference>
<reference evidence="5" key="1">
    <citation type="submission" date="2024-02" db="UniProtKB">
        <authorList>
            <consortium name="WormBaseParasite"/>
        </authorList>
    </citation>
    <scope>IDENTIFICATION</scope>
</reference>
<dbReference type="SFLD" id="SFLDG01200">
    <property type="entry name" value="SUF1.1"/>
    <property type="match status" value="1"/>
</dbReference>
<dbReference type="SFLD" id="SFLDS00019">
    <property type="entry name" value="Glutathione_Transferase_(cytos"/>
    <property type="match status" value="1"/>
</dbReference>
<dbReference type="GO" id="GO:0005737">
    <property type="term" value="C:cytoplasm"/>
    <property type="evidence" value="ECO:0007669"/>
    <property type="project" value="TreeGrafter"/>
</dbReference>
<proteinExistence type="inferred from homology"/>
<protein>
    <submittedName>
        <fullName evidence="5">Uncharacterized protein</fullName>
    </submittedName>
</protein>
<dbReference type="CDD" id="cd03193">
    <property type="entry name" value="GST_C_Metaxin"/>
    <property type="match status" value="1"/>
</dbReference>
<keyword evidence="4" id="KW-1185">Reference proteome</keyword>
<dbReference type="Proteomes" id="UP000887575">
    <property type="component" value="Unassembled WGS sequence"/>
</dbReference>
<dbReference type="WBParaSite" id="MBELARI_LOCUS5343">
    <property type="protein sequence ID" value="MBELARI_LOCUS5343"/>
    <property type="gene ID" value="MBELARI_LOCUS5343"/>
</dbReference>
<evidence type="ECO:0000313" key="5">
    <source>
        <dbReference type="WBParaSite" id="MBELARI_LOCUS5343"/>
    </source>
</evidence>
<evidence type="ECO:0000256" key="1">
    <source>
        <dbReference type="ARBA" id="ARBA00006475"/>
    </source>
</evidence>
<dbReference type="PANTHER" id="PTHR12289:SF72">
    <property type="entry name" value="GST N-TERMINAL DOMAIN-CONTAINING PROTEIN"/>
    <property type="match status" value="1"/>
</dbReference>
<dbReference type="Pfam" id="PF17172">
    <property type="entry name" value="GST_N_4"/>
    <property type="match status" value="1"/>
</dbReference>
<dbReference type="CDD" id="cd03080">
    <property type="entry name" value="GST_N_Metaxin_like"/>
    <property type="match status" value="1"/>
</dbReference>
<dbReference type="InterPro" id="IPR036249">
    <property type="entry name" value="Thioredoxin-like_sf"/>
</dbReference>
<comment type="similarity">
    <text evidence="1">Belongs to the FAX family.</text>
</comment>
<feature type="domain" description="Metaxin glutathione S-transferase" evidence="2">
    <location>
        <begin position="183"/>
        <end position="246"/>
    </location>
</feature>
<evidence type="ECO:0000259" key="3">
    <source>
        <dbReference type="Pfam" id="PF17172"/>
    </source>
</evidence>
<dbReference type="AlphaFoldDB" id="A0AAF3FGZ7"/>
<sequence>MPTPKLHQRDWKEGTVYLFQFPRTHLIPSPSPFSLKLETWLRMNDIAYENISTEFKKTSSKGQVPFIEFNGRQFADSNQIIVYLIKELHKESLDGNLSQQDLAYRQAFHHLLEQSIFWSMVCNRAQTGDWLFSDKGAGSHFSGLKKTLAQKLGPMFFKKKLTSMAHSQGYGRHSIEEIEQQMIKDLDSLSTFLGSKHFFFGDKATTFDATAFGHLCQVVYTPIATAGVLKHIEEQNKNLIDFLERMKANYWPDWNDATENLSFSSNWHKE</sequence>
<dbReference type="InterPro" id="IPR040079">
    <property type="entry name" value="Glutathione_S-Trfase"/>
</dbReference>
<dbReference type="InterPro" id="IPR012336">
    <property type="entry name" value="Thioredoxin-like_fold"/>
</dbReference>